<comment type="caution">
    <text evidence="2">The sequence shown here is derived from an EMBL/GenBank/DDBJ whole genome shotgun (WGS) entry which is preliminary data.</text>
</comment>
<reference evidence="2 3" key="1">
    <citation type="submission" date="2016-10" db="EMBL/GenBank/DDBJ databases">
        <title>Comparative genome analysis of multiple Pseudomonas spp. focuses on biocontrol and plant growth promoting traits.</title>
        <authorList>
            <person name="Tao X.-Y."/>
            <person name="Taylor C.G."/>
        </authorList>
    </citation>
    <scope>NUCLEOTIDE SEQUENCE [LARGE SCALE GENOMIC DNA]</scope>
    <source>
        <strain evidence="2 3">36C6</strain>
    </source>
</reference>
<dbReference type="CDD" id="cd14729">
    <property type="entry name" value="RtxA-like"/>
    <property type="match status" value="1"/>
</dbReference>
<dbReference type="InterPro" id="IPR046673">
    <property type="entry name" value="ToxA_N"/>
</dbReference>
<dbReference type="SUPFAM" id="SSF159501">
    <property type="entry name" value="EreA/ChaN-like"/>
    <property type="match status" value="1"/>
</dbReference>
<organism evidence="2 3">
    <name type="scientific">Pseudomonas frederiksbergensis</name>
    <dbReference type="NCBI Taxonomy" id="104087"/>
    <lineage>
        <taxon>Bacteria</taxon>
        <taxon>Pseudomonadati</taxon>
        <taxon>Pseudomonadota</taxon>
        <taxon>Gammaproteobacteria</taxon>
        <taxon>Pseudomonadales</taxon>
        <taxon>Pseudomonadaceae</taxon>
        <taxon>Pseudomonas</taxon>
    </lineage>
</organism>
<evidence type="ECO:0000313" key="3">
    <source>
        <dbReference type="Proteomes" id="UP000284002"/>
    </source>
</evidence>
<dbReference type="RefSeq" id="WP_123358099.1">
    <property type="nucleotide sequence ID" value="NZ_MOBM01000012.1"/>
</dbReference>
<dbReference type="Pfam" id="PF20178">
    <property type="entry name" value="ToxA_N"/>
    <property type="match status" value="1"/>
</dbReference>
<dbReference type="Gene3D" id="3.40.50.11550">
    <property type="match status" value="1"/>
</dbReference>
<proteinExistence type="predicted"/>
<feature type="domain" description="Dermonecrotic toxin N-terminal" evidence="1">
    <location>
        <begin position="28"/>
        <end position="288"/>
    </location>
</feature>
<sequence length="989" mass="109250">MTSTENRQLPNAADKAILKSIATQVVLNCPSLQDTAHELATDLLKKLGVADLDPDHVYYHRFKTAQSNSRTFTGWEHTFEKPYESLTLTQLVIHRFRATDQDNADLLDLYGGFYSAGPQTDIFDERNEVRLHGSEVLKDFWGINFSDLYRNKLHAFWTDYSDDFRTLAKGSFLSKAIEARENGQLSVVDFQSVLTAVIGSLSWPVSLQTLKTETLSGAGLRVCALDIAGHVATDILRIVDSNGRQILYVPGQTQAFQVLETPTDMHWWMLGQMNDPFNRQTFLNHFALADRQEINQNITDLMDRLVSTWGRGDHHLINQKDQLVTGDAFTWLRNAARTAMSAEADLSLTSNGDLRKRLWIGYLSAGLKVFGPMAVVGWPVALPVIGASLANMGLNVDQAVNGKTSSERKAGVIGAVLSAIDALFNLPFLKGAGSLAEGGAEAGEAIESVVYEETAPETDITNETGAAGPLLEDISPGLSEYGQRPPVPNNWQANELLEGETPNREIGKFQGIYQLQSNPSTAIMMNDTAYYVRYENNVNGPGHWAIINPENPDAFAESIPVRLTEEGLWETVPRNGLVGGGKAATTGTPPPRLSTYDVPLQLRDVLTNAAQGLEDRALMDVFDSMSEVDPYRDFKAIRKRLYQDASQFYENPQLPPRPPVPLLAAASDGETIIQTVLEDARGLVVGESHSEIGSKQFLIDNMDTLARRNVKTLYMEHLLTDFHQVDLDFFFENKVMPASLEKYLNGLDAGQMTDPLKRYTFLEVVRAANKSGVRVQAIDCMASYRLTGMRVASSESRTASTARQKMMNFYAREVIRADQAAQGAHKWVALMGNSHANTFEGVAGVSEMEEAIGIRIEDVAEGTSKGIEVDPGRTLLDGNIGSSSSRVKSDLLLQVEIPWAARTMPEIENLLSSPGTYTLKQEPRSLFLVHRSKDNSIVRTAIEETGGRYYIERPSWGSMNSQRFNSIPALLKGLDQMGMKLAGWSKPLL</sequence>
<name>A0A423HUW3_9PSED</name>
<protein>
    <recommendedName>
        <fullName evidence="1">Dermonecrotic toxin N-terminal domain-containing protein</fullName>
    </recommendedName>
</protein>
<evidence type="ECO:0000313" key="2">
    <source>
        <dbReference type="EMBL" id="RON16957.1"/>
    </source>
</evidence>
<dbReference type="AlphaFoldDB" id="A0A423HUW3"/>
<dbReference type="EMBL" id="MOBM01000012">
    <property type="protein sequence ID" value="RON16957.1"/>
    <property type="molecule type" value="Genomic_DNA"/>
</dbReference>
<accession>A0A423HUW3</accession>
<evidence type="ECO:0000259" key="1">
    <source>
        <dbReference type="Pfam" id="PF20178"/>
    </source>
</evidence>
<dbReference type="Proteomes" id="UP000284002">
    <property type="component" value="Unassembled WGS sequence"/>
</dbReference>
<gene>
    <name evidence="2" type="ORF">BK662_10670</name>
</gene>